<gene>
    <name evidence="1" type="ORF">L1987_53113</name>
</gene>
<dbReference type="EMBL" id="CM042034">
    <property type="protein sequence ID" value="KAI3762673.1"/>
    <property type="molecule type" value="Genomic_DNA"/>
</dbReference>
<accession>A0ACB9EVL6</accession>
<sequence length="86" mass="9699">MKEDNFITQRAFCDVLAVECAQGRPPKTDEDHKAHSIESTPHSTSTASPPPHSCSACNILKFMYCKSSRATKKALADHWLERVYEF</sequence>
<evidence type="ECO:0000313" key="2">
    <source>
        <dbReference type="Proteomes" id="UP001056120"/>
    </source>
</evidence>
<name>A0ACB9EVL6_9ASTR</name>
<reference evidence="1 2" key="2">
    <citation type="journal article" date="2022" name="Mol. Ecol. Resour.">
        <title>The genomes of chicory, endive, great burdock and yacon provide insights into Asteraceae paleo-polyploidization history and plant inulin production.</title>
        <authorList>
            <person name="Fan W."/>
            <person name="Wang S."/>
            <person name="Wang H."/>
            <person name="Wang A."/>
            <person name="Jiang F."/>
            <person name="Liu H."/>
            <person name="Zhao H."/>
            <person name="Xu D."/>
            <person name="Zhang Y."/>
        </authorList>
    </citation>
    <scope>NUCLEOTIDE SEQUENCE [LARGE SCALE GENOMIC DNA]</scope>
    <source>
        <strain evidence="2">cv. Yunnan</strain>
        <tissue evidence="1">Leaves</tissue>
    </source>
</reference>
<organism evidence="1 2">
    <name type="scientific">Smallanthus sonchifolius</name>
    <dbReference type="NCBI Taxonomy" id="185202"/>
    <lineage>
        <taxon>Eukaryota</taxon>
        <taxon>Viridiplantae</taxon>
        <taxon>Streptophyta</taxon>
        <taxon>Embryophyta</taxon>
        <taxon>Tracheophyta</taxon>
        <taxon>Spermatophyta</taxon>
        <taxon>Magnoliopsida</taxon>
        <taxon>eudicotyledons</taxon>
        <taxon>Gunneridae</taxon>
        <taxon>Pentapetalae</taxon>
        <taxon>asterids</taxon>
        <taxon>campanulids</taxon>
        <taxon>Asterales</taxon>
        <taxon>Asteraceae</taxon>
        <taxon>Asteroideae</taxon>
        <taxon>Heliantheae alliance</taxon>
        <taxon>Millerieae</taxon>
        <taxon>Smallanthus</taxon>
    </lineage>
</organism>
<keyword evidence="2" id="KW-1185">Reference proteome</keyword>
<reference evidence="2" key="1">
    <citation type="journal article" date="2022" name="Mol. Ecol. Resour.">
        <title>The genomes of chicory, endive, great burdock and yacon provide insights into Asteraceae palaeo-polyploidization history and plant inulin production.</title>
        <authorList>
            <person name="Fan W."/>
            <person name="Wang S."/>
            <person name="Wang H."/>
            <person name="Wang A."/>
            <person name="Jiang F."/>
            <person name="Liu H."/>
            <person name="Zhao H."/>
            <person name="Xu D."/>
            <person name="Zhang Y."/>
        </authorList>
    </citation>
    <scope>NUCLEOTIDE SEQUENCE [LARGE SCALE GENOMIC DNA]</scope>
    <source>
        <strain evidence="2">cv. Yunnan</strain>
    </source>
</reference>
<evidence type="ECO:0000313" key="1">
    <source>
        <dbReference type="EMBL" id="KAI3762673.1"/>
    </source>
</evidence>
<protein>
    <submittedName>
        <fullName evidence="1">Uncharacterized protein</fullName>
    </submittedName>
</protein>
<proteinExistence type="predicted"/>
<comment type="caution">
    <text evidence="1">The sequence shown here is derived from an EMBL/GenBank/DDBJ whole genome shotgun (WGS) entry which is preliminary data.</text>
</comment>
<dbReference type="Proteomes" id="UP001056120">
    <property type="component" value="Linkage Group LG17"/>
</dbReference>